<keyword evidence="4" id="KW-0964">Secreted</keyword>
<keyword evidence="10" id="KW-0732">Signal</keyword>
<evidence type="ECO:0000256" key="5">
    <source>
        <dbReference type="ARBA" id="ARBA00022801"/>
    </source>
</evidence>
<evidence type="ECO:0000256" key="9">
    <source>
        <dbReference type="RuleBase" id="RU361169"/>
    </source>
</evidence>
<evidence type="ECO:0000256" key="1">
    <source>
        <dbReference type="ARBA" id="ARBA00004191"/>
    </source>
</evidence>
<comment type="subcellular location">
    <subcellularLocation>
        <location evidence="1">Secreted</location>
        <location evidence="1">Cell wall</location>
    </subcellularLocation>
</comment>
<feature type="active site" evidence="8">
    <location>
        <position position="240"/>
    </location>
</feature>
<evidence type="ECO:0000256" key="3">
    <source>
        <dbReference type="ARBA" id="ARBA00022512"/>
    </source>
</evidence>
<dbReference type="GO" id="GO:0005975">
    <property type="term" value="P:carbohydrate metabolic process"/>
    <property type="evidence" value="ECO:0007669"/>
    <property type="project" value="InterPro"/>
</dbReference>
<organism evidence="11 12">
    <name type="scientific">Helianthus annuus</name>
    <name type="common">Common sunflower</name>
    <dbReference type="NCBI Taxonomy" id="4232"/>
    <lineage>
        <taxon>Eukaryota</taxon>
        <taxon>Viridiplantae</taxon>
        <taxon>Streptophyta</taxon>
        <taxon>Embryophyta</taxon>
        <taxon>Tracheophyta</taxon>
        <taxon>Spermatophyta</taxon>
        <taxon>Magnoliopsida</taxon>
        <taxon>eudicotyledons</taxon>
        <taxon>Gunneridae</taxon>
        <taxon>Pentapetalae</taxon>
        <taxon>asterids</taxon>
        <taxon>campanulids</taxon>
        <taxon>Asterales</taxon>
        <taxon>Asteraceae</taxon>
        <taxon>Asteroideae</taxon>
        <taxon>Heliantheae alliance</taxon>
        <taxon>Heliantheae</taxon>
        <taxon>Helianthus</taxon>
    </lineage>
</organism>
<keyword evidence="7" id="KW-0961">Cell wall biogenesis/degradation</keyword>
<comment type="similarity">
    <text evidence="2 9">Belongs to the glycosyl hydrolase 28 family.</text>
</comment>
<dbReference type="PROSITE" id="PS00502">
    <property type="entry name" value="POLYGALACTURONASE"/>
    <property type="match status" value="1"/>
</dbReference>
<dbReference type="EMBL" id="MNCJ02000328">
    <property type="protein sequence ID" value="KAF5773395.1"/>
    <property type="molecule type" value="Genomic_DNA"/>
</dbReference>
<evidence type="ECO:0000256" key="7">
    <source>
        <dbReference type="ARBA" id="ARBA00023316"/>
    </source>
</evidence>
<dbReference type="Proteomes" id="UP000215914">
    <property type="component" value="Unassembled WGS sequence"/>
</dbReference>
<evidence type="ECO:0000256" key="8">
    <source>
        <dbReference type="PROSITE-ProRule" id="PRU10052"/>
    </source>
</evidence>
<name>A0A9K3HAU6_HELAN</name>
<dbReference type="GO" id="GO:0071555">
    <property type="term" value="P:cell wall organization"/>
    <property type="evidence" value="ECO:0007669"/>
    <property type="project" value="UniProtKB-KW"/>
</dbReference>
<dbReference type="SUPFAM" id="SSF51126">
    <property type="entry name" value="Pectin lyase-like"/>
    <property type="match status" value="1"/>
</dbReference>
<dbReference type="InterPro" id="IPR000743">
    <property type="entry name" value="Glyco_hydro_28"/>
</dbReference>
<keyword evidence="3" id="KW-0134">Cell wall</keyword>
<comment type="caution">
    <text evidence="11">The sequence shown here is derived from an EMBL/GenBank/DDBJ whole genome shotgun (WGS) entry which is preliminary data.</text>
</comment>
<evidence type="ECO:0000256" key="4">
    <source>
        <dbReference type="ARBA" id="ARBA00022525"/>
    </source>
</evidence>
<dbReference type="GO" id="GO:0004650">
    <property type="term" value="F:polygalacturonase activity"/>
    <property type="evidence" value="ECO:0007669"/>
    <property type="project" value="UniProtKB-EC"/>
</dbReference>
<dbReference type="EC" id="3.2.1.15" evidence="11"/>
<evidence type="ECO:0000256" key="10">
    <source>
        <dbReference type="SAM" id="SignalP"/>
    </source>
</evidence>
<accession>A0A9K3HAU6</accession>
<gene>
    <name evidence="11" type="ORF">HanXRQr2_Chr13g0588141</name>
</gene>
<protein>
    <submittedName>
        <fullName evidence="11">Polygalacturonase</fullName>
        <ecNumber evidence="11">3.2.1.15</ecNumber>
    </submittedName>
</protein>
<evidence type="ECO:0000313" key="11">
    <source>
        <dbReference type="EMBL" id="KAF5773395.1"/>
    </source>
</evidence>
<reference evidence="11" key="1">
    <citation type="journal article" date="2017" name="Nature">
        <title>The sunflower genome provides insights into oil metabolism, flowering and Asterid evolution.</title>
        <authorList>
            <person name="Badouin H."/>
            <person name="Gouzy J."/>
            <person name="Grassa C.J."/>
            <person name="Murat F."/>
            <person name="Staton S.E."/>
            <person name="Cottret L."/>
            <person name="Lelandais-Briere C."/>
            <person name="Owens G.L."/>
            <person name="Carrere S."/>
            <person name="Mayjonade B."/>
            <person name="Legrand L."/>
            <person name="Gill N."/>
            <person name="Kane N.C."/>
            <person name="Bowers J.E."/>
            <person name="Hubner S."/>
            <person name="Bellec A."/>
            <person name="Berard A."/>
            <person name="Berges H."/>
            <person name="Blanchet N."/>
            <person name="Boniface M.C."/>
            <person name="Brunel D."/>
            <person name="Catrice O."/>
            <person name="Chaidir N."/>
            <person name="Claudel C."/>
            <person name="Donnadieu C."/>
            <person name="Faraut T."/>
            <person name="Fievet G."/>
            <person name="Helmstetter N."/>
            <person name="King M."/>
            <person name="Knapp S.J."/>
            <person name="Lai Z."/>
            <person name="Le Paslier M.C."/>
            <person name="Lippi Y."/>
            <person name="Lorenzon L."/>
            <person name="Mandel J.R."/>
            <person name="Marage G."/>
            <person name="Marchand G."/>
            <person name="Marquand E."/>
            <person name="Bret-Mestries E."/>
            <person name="Morien E."/>
            <person name="Nambeesan S."/>
            <person name="Nguyen T."/>
            <person name="Pegot-Espagnet P."/>
            <person name="Pouilly N."/>
            <person name="Raftis F."/>
            <person name="Sallet E."/>
            <person name="Schiex T."/>
            <person name="Thomas J."/>
            <person name="Vandecasteele C."/>
            <person name="Vares D."/>
            <person name="Vear F."/>
            <person name="Vautrin S."/>
            <person name="Crespi M."/>
            <person name="Mangin B."/>
            <person name="Burke J.M."/>
            <person name="Salse J."/>
            <person name="Munos S."/>
            <person name="Vincourt P."/>
            <person name="Rieseberg L.H."/>
            <person name="Langlade N.B."/>
        </authorList>
    </citation>
    <scope>NUCLEOTIDE SEQUENCE</scope>
    <source>
        <tissue evidence="11">Leaves</tissue>
    </source>
</reference>
<dbReference type="Gene3D" id="2.160.20.10">
    <property type="entry name" value="Single-stranded right-handed beta-helix, Pectin lyase-like"/>
    <property type="match status" value="1"/>
</dbReference>
<dbReference type="InterPro" id="IPR012334">
    <property type="entry name" value="Pectin_lyas_fold"/>
</dbReference>
<sequence>MVILLSFVYILFEPKTASAATFDVTSYGAIGDGNTYDTEAFVKAWGDLCGDDSEDPTLVVPSDKTFLIQCVSFVGPCKASSVHFQLLGDITAPKSRDGWKGCDTNYLMFFQSVQGLIMDGPGQIDGQGSIWWPRSIVKLLRFEKCNGLQLEGSRYTNSPQSHVRIEGCEGVDVGNLHISAPEHTPNTDGIDISWSSHINIHDSVIESGMTSRNSQFLIWKNNLTGIFDINVTGITCGPGHGISIGSLGKNGVESTVEQVQVRNCNLTGTSNGVRIKTVPNGKGYARSILFEDINFVNVKNPIIIDQHYSDAPNTAVKVSDVTYRNIHGSSASKIAINFDCDEEVKCTGIVTNEVGITGDDVYAECKNVDGEFTDTTPQITCN</sequence>
<evidence type="ECO:0000313" key="12">
    <source>
        <dbReference type="Proteomes" id="UP000215914"/>
    </source>
</evidence>
<evidence type="ECO:0000256" key="2">
    <source>
        <dbReference type="ARBA" id="ARBA00008834"/>
    </source>
</evidence>
<keyword evidence="12" id="KW-1185">Reference proteome</keyword>
<dbReference type="PANTHER" id="PTHR31375">
    <property type="match status" value="1"/>
</dbReference>
<evidence type="ECO:0000256" key="6">
    <source>
        <dbReference type="ARBA" id="ARBA00023295"/>
    </source>
</evidence>
<keyword evidence="5 9" id="KW-0378">Hydrolase</keyword>
<dbReference type="InterPro" id="IPR011050">
    <property type="entry name" value="Pectin_lyase_fold/virulence"/>
</dbReference>
<dbReference type="AlphaFoldDB" id="A0A9K3HAU6"/>
<feature type="signal peptide" evidence="10">
    <location>
        <begin position="1"/>
        <end position="19"/>
    </location>
</feature>
<feature type="chain" id="PRO_5039953803" evidence="10">
    <location>
        <begin position="20"/>
        <end position="382"/>
    </location>
</feature>
<proteinExistence type="inferred from homology"/>
<dbReference type="Gramene" id="mRNA:HanXRQr2_Chr13g0588141">
    <property type="protein sequence ID" value="mRNA:HanXRQr2_Chr13g0588141"/>
    <property type="gene ID" value="HanXRQr2_Chr13g0588141"/>
</dbReference>
<dbReference type="Pfam" id="PF00295">
    <property type="entry name" value="Glyco_hydro_28"/>
    <property type="match status" value="1"/>
</dbReference>
<reference evidence="11" key="2">
    <citation type="submission" date="2020-06" db="EMBL/GenBank/DDBJ databases">
        <title>Helianthus annuus Genome sequencing and assembly Release 2.</title>
        <authorList>
            <person name="Gouzy J."/>
            <person name="Langlade N."/>
            <person name="Munos S."/>
        </authorList>
    </citation>
    <scope>NUCLEOTIDE SEQUENCE</scope>
    <source>
        <tissue evidence="11">Leaves</tissue>
    </source>
</reference>
<keyword evidence="6 9" id="KW-0326">Glycosidase</keyword>